<dbReference type="Proteomes" id="UP000598174">
    <property type="component" value="Unassembled WGS sequence"/>
</dbReference>
<gene>
    <name evidence="1" type="ORF">Afe05nite_76310</name>
</gene>
<evidence type="ECO:0000313" key="1">
    <source>
        <dbReference type="EMBL" id="GIE15791.1"/>
    </source>
</evidence>
<reference evidence="1" key="1">
    <citation type="submission" date="2021-01" db="EMBL/GenBank/DDBJ databases">
        <title>Whole genome shotgun sequence of Actinoplanes ferrugineus NBRC 15555.</title>
        <authorList>
            <person name="Komaki H."/>
            <person name="Tamura T."/>
        </authorList>
    </citation>
    <scope>NUCLEOTIDE SEQUENCE</scope>
    <source>
        <strain evidence="1">NBRC 15555</strain>
    </source>
</reference>
<evidence type="ECO:0000313" key="2">
    <source>
        <dbReference type="Proteomes" id="UP000598174"/>
    </source>
</evidence>
<protein>
    <submittedName>
        <fullName evidence="1">Uncharacterized protein</fullName>
    </submittedName>
</protein>
<accession>A0A919J6J8</accession>
<dbReference type="AlphaFoldDB" id="A0A919J6J8"/>
<keyword evidence="2" id="KW-1185">Reference proteome</keyword>
<organism evidence="1 2">
    <name type="scientific">Paractinoplanes ferrugineus</name>
    <dbReference type="NCBI Taxonomy" id="113564"/>
    <lineage>
        <taxon>Bacteria</taxon>
        <taxon>Bacillati</taxon>
        <taxon>Actinomycetota</taxon>
        <taxon>Actinomycetes</taxon>
        <taxon>Micromonosporales</taxon>
        <taxon>Micromonosporaceae</taxon>
        <taxon>Paractinoplanes</taxon>
    </lineage>
</organism>
<proteinExistence type="predicted"/>
<comment type="caution">
    <text evidence="1">The sequence shown here is derived from an EMBL/GenBank/DDBJ whole genome shotgun (WGS) entry which is preliminary data.</text>
</comment>
<dbReference type="EMBL" id="BOMM01000072">
    <property type="protein sequence ID" value="GIE15791.1"/>
    <property type="molecule type" value="Genomic_DNA"/>
</dbReference>
<sequence length="135" mass="14700">MSDHRTWLQALSVEDRQRLDWIVTALHELGCDDPQGWGKSEISENIPQLARYRFLQNIWPETINGWRDGISNLPAAQRAINSGASAHDVAQLARAVAYETAFAMLAQLTVDNPGEGLPGWALAGPALLDSPPGAT</sequence>
<name>A0A919J6J8_9ACTN</name>